<dbReference type="PIRSF" id="PIRSF003085">
    <property type="entry name" value="CMAS"/>
    <property type="match status" value="1"/>
</dbReference>
<protein>
    <submittedName>
        <fullName evidence="6">Class I SAM-dependent methyltransferase</fullName>
        <ecNumber evidence="6">2.1.1.-</ecNumber>
    </submittedName>
</protein>
<keyword evidence="3 6" id="KW-0808">Transferase</keyword>
<dbReference type="SUPFAM" id="SSF53335">
    <property type="entry name" value="S-adenosyl-L-methionine-dependent methyltransferases"/>
    <property type="match status" value="1"/>
</dbReference>
<organism evidence="6 7">
    <name type="scientific">Pegethrix bostrychoides GSE-TBD4-15B</name>
    <dbReference type="NCBI Taxonomy" id="2839662"/>
    <lineage>
        <taxon>Bacteria</taxon>
        <taxon>Bacillati</taxon>
        <taxon>Cyanobacteriota</taxon>
        <taxon>Cyanophyceae</taxon>
        <taxon>Oculatellales</taxon>
        <taxon>Oculatellaceae</taxon>
        <taxon>Pegethrix</taxon>
    </lineage>
</organism>
<comment type="caution">
    <text evidence="6">The sequence shown here is derived from an EMBL/GenBank/DDBJ whole genome shotgun (WGS) entry which is preliminary data.</text>
</comment>
<dbReference type="Gene3D" id="3.40.50.150">
    <property type="entry name" value="Vaccinia Virus protein VP39"/>
    <property type="match status" value="1"/>
</dbReference>
<dbReference type="InterPro" id="IPR029063">
    <property type="entry name" value="SAM-dependent_MTases_sf"/>
</dbReference>
<evidence type="ECO:0000313" key="7">
    <source>
        <dbReference type="Proteomes" id="UP000707356"/>
    </source>
</evidence>
<evidence type="ECO:0000256" key="5">
    <source>
        <dbReference type="ARBA" id="ARBA00023098"/>
    </source>
</evidence>
<dbReference type="GO" id="GO:0008610">
    <property type="term" value="P:lipid biosynthetic process"/>
    <property type="evidence" value="ECO:0007669"/>
    <property type="project" value="InterPro"/>
</dbReference>
<keyword evidence="2 6" id="KW-0489">Methyltransferase</keyword>
<dbReference type="EMBL" id="JAHHHV010000088">
    <property type="protein sequence ID" value="MBW4468415.1"/>
    <property type="molecule type" value="Genomic_DNA"/>
</dbReference>
<dbReference type="AlphaFoldDB" id="A0A951PGH7"/>
<sequence length="422" mass="48242">MVGLTQSDSPRPQRDAKSERYLYQLFSLIETGSLTVVNPEGREYSFGKPHDAPDLRLIIHHPGTYDRILAFGTLGFCEAYMEGWWDEANHNLVELIGLFYRSNVYAEALKNVTPALALKVIMQRLKTLPLLIQNSRKNVQHHYDLGNSFYQQFLDPTLTYSCGYRVHETDSLEQMQLQKYDLICQKLQLHPGESLIDIGCGWGGMLIYAAKHYGVSGTGVTLSQEQAKLAQVRIEQYGLSDQLKIEIADYREVTGQYDKFVSIGMFEHVGKGNFDTFMQKASELLKPHGTGLLHTIVTQSGERNGAWVDKYIFPGGYAPQFHELTQALWAAKLPIAHTENLKPHYAETLKQWAQNFTAHSAEISALAPVYDERFMRMWYLYLQSFEASFRYGGLHVYQLLFYKGKQWPLHLPLQFSPSPRAI</sequence>
<proteinExistence type="inferred from homology"/>
<dbReference type="PANTHER" id="PTHR43667">
    <property type="entry name" value="CYCLOPROPANE-FATTY-ACYL-PHOSPHOLIPID SYNTHASE"/>
    <property type="match status" value="1"/>
</dbReference>
<evidence type="ECO:0000256" key="2">
    <source>
        <dbReference type="ARBA" id="ARBA00022603"/>
    </source>
</evidence>
<evidence type="ECO:0000256" key="4">
    <source>
        <dbReference type="ARBA" id="ARBA00022691"/>
    </source>
</evidence>
<keyword evidence="4" id="KW-0949">S-adenosyl-L-methionine</keyword>
<evidence type="ECO:0000256" key="3">
    <source>
        <dbReference type="ARBA" id="ARBA00022679"/>
    </source>
</evidence>
<evidence type="ECO:0000313" key="6">
    <source>
        <dbReference type="EMBL" id="MBW4468415.1"/>
    </source>
</evidence>
<reference evidence="6" key="1">
    <citation type="submission" date="2021-05" db="EMBL/GenBank/DDBJ databases">
        <authorList>
            <person name="Pietrasiak N."/>
            <person name="Ward R."/>
            <person name="Stajich J.E."/>
            <person name="Kurbessoian T."/>
        </authorList>
    </citation>
    <scope>NUCLEOTIDE SEQUENCE</scope>
    <source>
        <strain evidence="6">GSE-TBD4-15B</strain>
    </source>
</reference>
<dbReference type="CDD" id="cd02440">
    <property type="entry name" value="AdoMet_MTases"/>
    <property type="match status" value="1"/>
</dbReference>
<gene>
    <name evidence="6" type="ORF">KME07_23560</name>
</gene>
<dbReference type="GO" id="GO:0032259">
    <property type="term" value="P:methylation"/>
    <property type="evidence" value="ECO:0007669"/>
    <property type="project" value="UniProtKB-KW"/>
</dbReference>
<dbReference type="Proteomes" id="UP000707356">
    <property type="component" value="Unassembled WGS sequence"/>
</dbReference>
<dbReference type="PANTHER" id="PTHR43667:SF1">
    <property type="entry name" value="CYCLOPROPANE-FATTY-ACYL-PHOSPHOLIPID SYNTHASE"/>
    <property type="match status" value="1"/>
</dbReference>
<dbReference type="EC" id="2.1.1.-" evidence="6"/>
<evidence type="ECO:0000256" key="1">
    <source>
        <dbReference type="ARBA" id="ARBA00010815"/>
    </source>
</evidence>
<name>A0A951PGH7_9CYAN</name>
<accession>A0A951PGH7</accession>
<comment type="similarity">
    <text evidence="1">Belongs to the CFA/CMAS family.</text>
</comment>
<dbReference type="InterPro" id="IPR050723">
    <property type="entry name" value="CFA/CMAS"/>
</dbReference>
<reference evidence="6" key="2">
    <citation type="journal article" date="2022" name="Microbiol. Resour. Announc.">
        <title>Metagenome Sequencing to Explore Phylogenomics of Terrestrial Cyanobacteria.</title>
        <authorList>
            <person name="Ward R.D."/>
            <person name="Stajich J.E."/>
            <person name="Johansen J.R."/>
            <person name="Huntemann M."/>
            <person name="Clum A."/>
            <person name="Foster B."/>
            <person name="Foster B."/>
            <person name="Roux S."/>
            <person name="Palaniappan K."/>
            <person name="Varghese N."/>
            <person name="Mukherjee S."/>
            <person name="Reddy T.B.K."/>
            <person name="Daum C."/>
            <person name="Copeland A."/>
            <person name="Chen I.A."/>
            <person name="Ivanova N.N."/>
            <person name="Kyrpides N.C."/>
            <person name="Shapiro N."/>
            <person name="Eloe-Fadrosh E.A."/>
            <person name="Pietrasiak N."/>
        </authorList>
    </citation>
    <scope>NUCLEOTIDE SEQUENCE</scope>
    <source>
        <strain evidence="6">GSE-TBD4-15B</strain>
    </source>
</reference>
<dbReference type="Pfam" id="PF02353">
    <property type="entry name" value="CMAS"/>
    <property type="match status" value="1"/>
</dbReference>
<dbReference type="InterPro" id="IPR003333">
    <property type="entry name" value="CMAS"/>
</dbReference>
<keyword evidence="5" id="KW-0443">Lipid metabolism</keyword>
<dbReference type="GO" id="GO:0008168">
    <property type="term" value="F:methyltransferase activity"/>
    <property type="evidence" value="ECO:0007669"/>
    <property type="project" value="UniProtKB-KW"/>
</dbReference>